<dbReference type="Proteomes" id="UP000237968">
    <property type="component" value="Unassembled WGS sequence"/>
</dbReference>
<organism evidence="2 3">
    <name type="scientific">Enhygromyxa salina</name>
    <dbReference type="NCBI Taxonomy" id="215803"/>
    <lineage>
        <taxon>Bacteria</taxon>
        <taxon>Pseudomonadati</taxon>
        <taxon>Myxococcota</taxon>
        <taxon>Polyangia</taxon>
        <taxon>Nannocystales</taxon>
        <taxon>Nannocystaceae</taxon>
        <taxon>Enhygromyxa</taxon>
    </lineage>
</organism>
<proteinExistence type="predicted"/>
<keyword evidence="3" id="KW-1185">Reference proteome</keyword>
<dbReference type="AlphaFoldDB" id="A0A2S9XBV2"/>
<dbReference type="RefSeq" id="WP_181198412.1">
    <property type="nucleotide sequence ID" value="NZ_PVNK01000285.1"/>
</dbReference>
<feature type="region of interest" description="Disordered" evidence="1">
    <location>
        <begin position="1"/>
        <end position="42"/>
    </location>
</feature>
<comment type="caution">
    <text evidence="2">The sequence shown here is derived from an EMBL/GenBank/DDBJ whole genome shotgun (WGS) entry which is preliminary data.</text>
</comment>
<dbReference type="EMBL" id="PVNK01000285">
    <property type="protein sequence ID" value="PRP90326.1"/>
    <property type="molecule type" value="Genomic_DNA"/>
</dbReference>
<evidence type="ECO:0000313" key="3">
    <source>
        <dbReference type="Proteomes" id="UP000237968"/>
    </source>
</evidence>
<evidence type="ECO:0000313" key="2">
    <source>
        <dbReference type="EMBL" id="PRP90326.1"/>
    </source>
</evidence>
<gene>
    <name evidence="2" type="ORF">ENSA5_65730</name>
</gene>
<reference evidence="2 3" key="1">
    <citation type="submission" date="2018-03" db="EMBL/GenBank/DDBJ databases">
        <title>Draft Genome Sequences of the Obligatory Marine Myxobacteria Enhygromyxa salina SWB005.</title>
        <authorList>
            <person name="Poehlein A."/>
            <person name="Moghaddam J.A."/>
            <person name="Harms H."/>
            <person name="Alanjari M."/>
            <person name="Koenig G.M."/>
            <person name="Daniel R."/>
            <person name="Schaeberle T.F."/>
        </authorList>
    </citation>
    <scope>NUCLEOTIDE SEQUENCE [LARGE SCALE GENOMIC DNA]</scope>
    <source>
        <strain evidence="2 3">SWB005</strain>
    </source>
</reference>
<name>A0A2S9XBV2_9BACT</name>
<evidence type="ECO:0000256" key="1">
    <source>
        <dbReference type="SAM" id="MobiDB-lite"/>
    </source>
</evidence>
<sequence length="245" mass="27098">MEIATNFAGQTERASVAPMRDDAPEPVDDELPEAPRDRPRGATRTISRWLSSNSWLILAAAAGLVLTRVVEFSAPGEVRIDDATVDLVGEAPSQEFSSQLGNPQAVQLRATLRLYPRNDLDVREPDPELDAKARILSQPVVTTIYAMNATIDQTVRLDGGELEIDVALAGTPRVGEASRNKVPELTLEQELTVTSRQNKWLGEPEQRVHLHTRGTLTDLEARPYRWVFVVEGKLFALDLELNRGV</sequence>
<accession>A0A2S9XBV2</accession>
<protein>
    <submittedName>
        <fullName evidence="2">Uncharacterized protein</fullName>
    </submittedName>
</protein>